<dbReference type="RefSeq" id="WP_052844284.1">
    <property type="nucleotide sequence ID" value="NZ_CP011545.1"/>
</dbReference>
<keyword evidence="1" id="KW-1133">Transmembrane helix</keyword>
<evidence type="ECO:0000256" key="1">
    <source>
        <dbReference type="SAM" id="Phobius"/>
    </source>
</evidence>
<keyword evidence="1" id="KW-0812">Transmembrane</keyword>
<name>A0A0G3H436_9CORY</name>
<dbReference type="Proteomes" id="UP000035540">
    <property type="component" value="Chromosome"/>
</dbReference>
<protein>
    <submittedName>
        <fullName evidence="2">Uncharacterized protein</fullName>
    </submittedName>
</protein>
<accession>A0A0G3H436</accession>
<dbReference type="AlphaFoldDB" id="A0A0G3H436"/>
<dbReference type="EMBL" id="CP011545">
    <property type="protein sequence ID" value="AKK08134.1"/>
    <property type="molecule type" value="Genomic_DNA"/>
</dbReference>
<evidence type="ECO:0000313" key="3">
    <source>
        <dbReference type="Proteomes" id="UP000035540"/>
    </source>
</evidence>
<feature type="transmembrane region" description="Helical" evidence="1">
    <location>
        <begin position="95"/>
        <end position="115"/>
    </location>
</feature>
<feature type="transmembrane region" description="Helical" evidence="1">
    <location>
        <begin position="31"/>
        <end position="56"/>
    </location>
</feature>
<keyword evidence="1" id="KW-0472">Membrane</keyword>
<sequence>MNFYLATAIVVAILVAFSALRAPVDGQARRFPWFWVAFPITVFSAASLLSMVVNFASVPGLGWAMYQAQSEESGVQFLSNEQFQQMHLHPPHSGAEWLTTSVALLVGAVCSVWAWRRGRI</sequence>
<dbReference type="OrthoDB" id="4410804at2"/>
<organism evidence="2 3">
    <name type="scientific">Corynebacterium testudinoris</name>
    <dbReference type="NCBI Taxonomy" id="136857"/>
    <lineage>
        <taxon>Bacteria</taxon>
        <taxon>Bacillati</taxon>
        <taxon>Actinomycetota</taxon>
        <taxon>Actinomycetes</taxon>
        <taxon>Mycobacteriales</taxon>
        <taxon>Corynebacteriaceae</taxon>
        <taxon>Corynebacterium</taxon>
    </lineage>
</organism>
<proteinExistence type="predicted"/>
<evidence type="ECO:0000313" key="2">
    <source>
        <dbReference type="EMBL" id="AKK08134.1"/>
    </source>
</evidence>
<reference evidence="2 3" key="1">
    <citation type="journal article" date="2015" name="Genome Announc.">
        <title>Complete Genome Sequence of the Type Strain Corynebacterium testudinoris DSM 44614, Recovered from Necrotic Lesions in the Mouth of a Tortoise.</title>
        <authorList>
            <person name="Ruckert C."/>
            <person name="Kriete M."/>
            <person name="Jaenicke S."/>
            <person name="Winkler A."/>
            <person name="Tauch A."/>
        </authorList>
    </citation>
    <scope>NUCLEOTIDE SEQUENCE [LARGE SCALE GENOMIC DNA]</scope>
    <source>
        <strain evidence="2 3">DSM 44614</strain>
    </source>
</reference>
<keyword evidence="3" id="KW-1185">Reference proteome</keyword>
<dbReference type="PATRIC" id="fig|136857.5.peg.673"/>
<dbReference type="KEGG" id="cted:CTEST_03405"/>
<gene>
    <name evidence="2" type="ORF">CTEST_03405</name>
</gene>
<reference evidence="3" key="2">
    <citation type="submission" date="2015-05" db="EMBL/GenBank/DDBJ databases">
        <title>Complete genome sequence of Corynebacterium testudinoris DSM 44614, recovered from necrotic lesions in the mouth of a tortoise.</title>
        <authorList>
            <person name="Ruckert C."/>
            <person name="Albersmeier A."/>
            <person name="Winkler A."/>
            <person name="Tauch A."/>
        </authorList>
    </citation>
    <scope>NUCLEOTIDE SEQUENCE [LARGE SCALE GENOMIC DNA]</scope>
    <source>
        <strain evidence="3">DSM 44614</strain>
    </source>
</reference>